<keyword evidence="2" id="KW-1003">Cell membrane</keyword>
<keyword evidence="4" id="KW-0677">Repeat</keyword>
<feature type="domain" description="Cadherin" evidence="11">
    <location>
        <begin position="17"/>
        <end position="99"/>
    </location>
</feature>
<dbReference type="InterPro" id="IPR050971">
    <property type="entry name" value="Cadherin-domain_protein"/>
</dbReference>
<dbReference type="SMART" id="SM00112">
    <property type="entry name" value="CA"/>
    <property type="match status" value="1"/>
</dbReference>
<keyword evidence="3" id="KW-0812">Transmembrane</keyword>
<dbReference type="PANTHER" id="PTHR24025:SF32">
    <property type="entry name" value="DESMOGLEIN-2"/>
    <property type="match status" value="1"/>
</dbReference>
<evidence type="ECO:0000313" key="13">
    <source>
        <dbReference type="RefSeq" id="XP_005734371.1"/>
    </source>
</evidence>
<evidence type="ECO:0000256" key="2">
    <source>
        <dbReference type="ARBA" id="ARBA00022475"/>
    </source>
</evidence>
<keyword evidence="12" id="KW-1185">Reference proteome</keyword>
<dbReference type="PROSITE" id="PS50268">
    <property type="entry name" value="CADHERIN_2"/>
    <property type="match status" value="1"/>
</dbReference>
<dbReference type="PANTHER" id="PTHR24025">
    <property type="entry name" value="DESMOGLEIN FAMILY MEMBER"/>
    <property type="match status" value="1"/>
</dbReference>
<dbReference type="GO" id="GO:0009653">
    <property type="term" value="P:anatomical structure morphogenesis"/>
    <property type="evidence" value="ECO:0007669"/>
    <property type="project" value="UniProtKB-ARBA"/>
</dbReference>
<evidence type="ECO:0000256" key="5">
    <source>
        <dbReference type="ARBA" id="ARBA00022837"/>
    </source>
</evidence>
<keyword evidence="9" id="KW-0325">Glycoprotein</keyword>
<dbReference type="AlphaFoldDB" id="A0A9Y3R3N1"/>
<dbReference type="GeneID" id="102193281"/>
<dbReference type="GO" id="GO:0030057">
    <property type="term" value="C:desmosome"/>
    <property type="evidence" value="ECO:0007669"/>
    <property type="project" value="TreeGrafter"/>
</dbReference>
<protein>
    <submittedName>
        <fullName evidence="13">Cadherin-1-like</fullName>
    </submittedName>
</protein>
<dbReference type="Pfam" id="PF00028">
    <property type="entry name" value="Cadherin"/>
    <property type="match status" value="1"/>
</dbReference>
<dbReference type="InterPro" id="IPR020894">
    <property type="entry name" value="Cadherin_CS"/>
</dbReference>
<reference evidence="13" key="1">
    <citation type="submission" date="2025-08" db="UniProtKB">
        <authorList>
            <consortium name="RefSeq"/>
        </authorList>
    </citation>
    <scope>IDENTIFICATION</scope>
</reference>
<dbReference type="InterPro" id="IPR015919">
    <property type="entry name" value="Cadherin-like_sf"/>
</dbReference>
<dbReference type="SUPFAM" id="SSF49313">
    <property type="entry name" value="Cadherin-like"/>
    <property type="match status" value="2"/>
</dbReference>
<dbReference type="CDD" id="cd11304">
    <property type="entry name" value="Cadherin_repeat"/>
    <property type="match status" value="2"/>
</dbReference>
<dbReference type="RefSeq" id="XP_005734371.1">
    <property type="nucleotide sequence ID" value="XM_005734314.1"/>
</dbReference>
<feature type="non-terminal residue" evidence="13">
    <location>
        <position position="145"/>
    </location>
</feature>
<dbReference type="PROSITE" id="PS00232">
    <property type="entry name" value="CADHERIN_1"/>
    <property type="match status" value="1"/>
</dbReference>
<evidence type="ECO:0000256" key="10">
    <source>
        <dbReference type="PROSITE-ProRule" id="PRU00043"/>
    </source>
</evidence>
<sequence>MENIDYTHLEHIAKIRSDKDKFEIVQYFLSGEGADKNPLSLFVVDRETGFVRITDLLDRESCPSYNLSGIARYRNGTTAEDNIPLIITVQDQNDNAPSFELHTGNINEASEKGTFVMQLEGKDNDQAGTINAEISYSIVSQKPEG</sequence>
<dbReference type="GO" id="GO:0005509">
    <property type="term" value="F:calcium ion binding"/>
    <property type="evidence" value="ECO:0007669"/>
    <property type="project" value="UniProtKB-UniRule"/>
</dbReference>
<name>A0A9Y3R3N1_9CICH</name>
<keyword evidence="8" id="KW-0472">Membrane</keyword>
<dbReference type="Gene3D" id="2.60.40.60">
    <property type="entry name" value="Cadherins"/>
    <property type="match status" value="2"/>
</dbReference>
<accession>A0A9Y3R3N1</accession>
<evidence type="ECO:0000256" key="7">
    <source>
        <dbReference type="ARBA" id="ARBA00022989"/>
    </source>
</evidence>
<dbReference type="GO" id="GO:0007156">
    <property type="term" value="P:homophilic cell adhesion via plasma membrane adhesion molecules"/>
    <property type="evidence" value="ECO:0007669"/>
    <property type="project" value="InterPro"/>
</dbReference>
<proteinExistence type="predicted"/>
<dbReference type="Proteomes" id="UP000695023">
    <property type="component" value="Unplaced"/>
</dbReference>
<evidence type="ECO:0000256" key="1">
    <source>
        <dbReference type="ARBA" id="ARBA00004236"/>
    </source>
</evidence>
<evidence type="ECO:0000256" key="4">
    <source>
        <dbReference type="ARBA" id="ARBA00022737"/>
    </source>
</evidence>
<comment type="subcellular location">
    <subcellularLocation>
        <location evidence="1">Cell membrane</location>
    </subcellularLocation>
</comment>
<dbReference type="InterPro" id="IPR002126">
    <property type="entry name" value="Cadherin-like_dom"/>
</dbReference>
<evidence type="ECO:0000259" key="11">
    <source>
        <dbReference type="PROSITE" id="PS50268"/>
    </source>
</evidence>
<keyword evidence="6" id="KW-0130">Cell adhesion</keyword>
<keyword evidence="7" id="KW-1133">Transmembrane helix</keyword>
<dbReference type="PRINTS" id="PR00205">
    <property type="entry name" value="CADHERIN"/>
</dbReference>
<dbReference type="GO" id="GO:0005886">
    <property type="term" value="C:plasma membrane"/>
    <property type="evidence" value="ECO:0007669"/>
    <property type="project" value="UniProtKB-SubCell"/>
</dbReference>
<evidence type="ECO:0000256" key="6">
    <source>
        <dbReference type="ARBA" id="ARBA00022889"/>
    </source>
</evidence>
<evidence type="ECO:0000313" key="12">
    <source>
        <dbReference type="Proteomes" id="UP000695023"/>
    </source>
</evidence>
<evidence type="ECO:0000256" key="8">
    <source>
        <dbReference type="ARBA" id="ARBA00023136"/>
    </source>
</evidence>
<evidence type="ECO:0000256" key="9">
    <source>
        <dbReference type="ARBA" id="ARBA00023180"/>
    </source>
</evidence>
<gene>
    <name evidence="13" type="primary">LOC102193281</name>
</gene>
<dbReference type="FunFam" id="2.60.40.60:FF:000011">
    <property type="entry name" value="Cadherin 1"/>
    <property type="match status" value="1"/>
</dbReference>
<organism evidence="12 13">
    <name type="scientific">Pundamilia nyererei</name>
    <dbReference type="NCBI Taxonomy" id="303518"/>
    <lineage>
        <taxon>Eukaryota</taxon>
        <taxon>Metazoa</taxon>
        <taxon>Chordata</taxon>
        <taxon>Craniata</taxon>
        <taxon>Vertebrata</taxon>
        <taxon>Euteleostomi</taxon>
        <taxon>Actinopterygii</taxon>
        <taxon>Neopterygii</taxon>
        <taxon>Teleostei</taxon>
        <taxon>Neoteleostei</taxon>
        <taxon>Acanthomorphata</taxon>
        <taxon>Ovalentaria</taxon>
        <taxon>Cichlomorphae</taxon>
        <taxon>Cichliformes</taxon>
        <taxon>Cichlidae</taxon>
        <taxon>African cichlids</taxon>
        <taxon>Pseudocrenilabrinae</taxon>
        <taxon>Haplochromini</taxon>
        <taxon>Pundamilia</taxon>
    </lineage>
</organism>
<keyword evidence="5 10" id="KW-0106">Calcium</keyword>
<evidence type="ECO:0000256" key="3">
    <source>
        <dbReference type="ARBA" id="ARBA00022692"/>
    </source>
</evidence>